<evidence type="ECO:0000313" key="2">
    <source>
        <dbReference type="EMBL" id="CAH2215779.1"/>
    </source>
</evidence>
<dbReference type="SUPFAM" id="SSF55957">
    <property type="entry name" value="Phosphoglucomutase, C-terminal domain"/>
    <property type="match status" value="1"/>
</dbReference>
<dbReference type="GO" id="GO:0004610">
    <property type="term" value="F:phosphoacetylglucosamine mutase activity"/>
    <property type="evidence" value="ECO:0007669"/>
    <property type="project" value="TreeGrafter"/>
</dbReference>
<dbReference type="Proteomes" id="UP000838756">
    <property type="component" value="Unassembled WGS sequence"/>
</dbReference>
<dbReference type="FunFam" id="3.30.310.50:FF:000003">
    <property type="entry name" value="Phosphoacetylglucosamine mutase"/>
    <property type="match status" value="1"/>
</dbReference>
<dbReference type="InterPro" id="IPR005843">
    <property type="entry name" value="A-D-PHexomutase_C"/>
</dbReference>
<dbReference type="InterPro" id="IPR036900">
    <property type="entry name" value="A-D-PHexomutase_C_sf"/>
</dbReference>
<dbReference type="Gene3D" id="3.30.310.50">
    <property type="entry name" value="Alpha-D-phosphohexomutase, C-terminal domain"/>
    <property type="match status" value="1"/>
</dbReference>
<dbReference type="PANTHER" id="PTHR45955">
    <property type="entry name" value="PHOSPHOACETYLGLUCOSAMINE MUTASE"/>
    <property type="match status" value="1"/>
</dbReference>
<accession>A0A8S4QNY2</accession>
<protein>
    <submittedName>
        <fullName evidence="2">Jg14081 protein</fullName>
    </submittedName>
</protein>
<dbReference type="OrthoDB" id="1928at2759"/>
<dbReference type="GO" id="GO:0006048">
    <property type="term" value="P:UDP-N-acetylglucosamine biosynthetic process"/>
    <property type="evidence" value="ECO:0007669"/>
    <property type="project" value="TreeGrafter"/>
</dbReference>
<dbReference type="PANTHER" id="PTHR45955:SF1">
    <property type="entry name" value="PHOSPHOACETYLGLUCOSAMINE MUTASE"/>
    <property type="match status" value="1"/>
</dbReference>
<dbReference type="AlphaFoldDB" id="A0A8S4QNY2"/>
<feature type="non-terminal residue" evidence="2">
    <location>
        <position position="1"/>
    </location>
</feature>
<feature type="domain" description="Alpha-D-phosphohexomutase C-terminal" evidence="1">
    <location>
        <begin position="27"/>
        <end position="57"/>
    </location>
</feature>
<proteinExistence type="predicted"/>
<sequence length="63" mass="7109">DRNAISTADAERQCTSPEGLQCRIDELVSKYTSGRSFVRPSGTEDVVRVYAEADTQEVRHLFF</sequence>
<organism evidence="2 3">
    <name type="scientific">Pararge aegeria aegeria</name>
    <dbReference type="NCBI Taxonomy" id="348720"/>
    <lineage>
        <taxon>Eukaryota</taxon>
        <taxon>Metazoa</taxon>
        <taxon>Ecdysozoa</taxon>
        <taxon>Arthropoda</taxon>
        <taxon>Hexapoda</taxon>
        <taxon>Insecta</taxon>
        <taxon>Pterygota</taxon>
        <taxon>Neoptera</taxon>
        <taxon>Endopterygota</taxon>
        <taxon>Lepidoptera</taxon>
        <taxon>Glossata</taxon>
        <taxon>Ditrysia</taxon>
        <taxon>Papilionoidea</taxon>
        <taxon>Nymphalidae</taxon>
        <taxon>Satyrinae</taxon>
        <taxon>Satyrini</taxon>
        <taxon>Parargina</taxon>
        <taxon>Pararge</taxon>
    </lineage>
</organism>
<gene>
    <name evidence="2" type="primary">jg14081</name>
    <name evidence="2" type="ORF">PAEG_LOCUS3865</name>
</gene>
<dbReference type="EMBL" id="CAKXAJ010012790">
    <property type="protein sequence ID" value="CAH2215779.1"/>
    <property type="molecule type" value="Genomic_DNA"/>
</dbReference>
<dbReference type="Pfam" id="PF00408">
    <property type="entry name" value="PGM_PMM_IV"/>
    <property type="match status" value="1"/>
</dbReference>
<evidence type="ECO:0000259" key="1">
    <source>
        <dbReference type="Pfam" id="PF00408"/>
    </source>
</evidence>
<keyword evidence="3" id="KW-1185">Reference proteome</keyword>
<evidence type="ECO:0000313" key="3">
    <source>
        <dbReference type="Proteomes" id="UP000838756"/>
    </source>
</evidence>
<reference evidence="2" key="1">
    <citation type="submission" date="2022-03" db="EMBL/GenBank/DDBJ databases">
        <authorList>
            <person name="Lindestad O."/>
        </authorList>
    </citation>
    <scope>NUCLEOTIDE SEQUENCE</scope>
</reference>
<comment type="caution">
    <text evidence="2">The sequence shown here is derived from an EMBL/GenBank/DDBJ whole genome shotgun (WGS) entry which is preliminary data.</text>
</comment>
<name>A0A8S4QNY2_9NEOP</name>